<dbReference type="Proteomes" id="UP000887576">
    <property type="component" value="Unplaced"/>
</dbReference>
<evidence type="ECO:0000313" key="2">
    <source>
        <dbReference type="WBParaSite" id="JU765_v2.g15822.t1"/>
    </source>
</evidence>
<reference evidence="2" key="1">
    <citation type="submission" date="2022-11" db="UniProtKB">
        <authorList>
            <consortium name="WormBaseParasite"/>
        </authorList>
    </citation>
    <scope>IDENTIFICATION</scope>
</reference>
<sequence length="375" mass="42143">MNSLVVLVSCSRFIAALVHCPELLLVGRFLASILTGVLFPTLITFLQESAPTRIRGALSAASEIMFSLMGLIGFAISLPSILGSDVRLLFGIPIIVAVIAVLILIPLHETPKFLLIERNDRDAAIKSIKFYHGKHANVEQVLQNIEIEAKEEEEKSSYIEILKTPYLRKAVLIGVVLLQVVVPAWGMFVKGTVFSQKAGFSEIEAGNVQTIAGFTFFLGTWMCAFTVEKLGRRPLVLTFTIGTTIPVILFMIFGLLQANVSWFKYLCAVCLTSYLFLYGGIGTIAWFFMTELVPQHHRTYVQAICNFVHIYIVFGLMFALDALLKAISLWAFIPLYIVPNIFCFIFLYFNMPETKNKEIYEIVRKLRGDQKNIDY</sequence>
<protein>
    <submittedName>
        <fullName evidence="2">Major facilitator superfamily (MFS) profile domain-containing protein</fullName>
    </submittedName>
</protein>
<organism evidence="1 2">
    <name type="scientific">Panagrolaimus sp. JU765</name>
    <dbReference type="NCBI Taxonomy" id="591449"/>
    <lineage>
        <taxon>Eukaryota</taxon>
        <taxon>Metazoa</taxon>
        <taxon>Ecdysozoa</taxon>
        <taxon>Nematoda</taxon>
        <taxon>Chromadorea</taxon>
        <taxon>Rhabditida</taxon>
        <taxon>Tylenchina</taxon>
        <taxon>Panagrolaimomorpha</taxon>
        <taxon>Panagrolaimoidea</taxon>
        <taxon>Panagrolaimidae</taxon>
        <taxon>Panagrolaimus</taxon>
    </lineage>
</organism>
<accession>A0AC34QFE3</accession>
<name>A0AC34QFE3_9BILA</name>
<evidence type="ECO:0000313" key="1">
    <source>
        <dbReference type="Proteomes" id="UP000887576"/>
    </source>
</evidence>
<proteinExistence type="predicted"/>
<dbReference type="WBParaSite" id="JU765_v2.g15822.t1">
    <property type="protein sequence ID" value="JU765_v2.g15822.t1"/>
    <property type="gene ID" value="JU765_v2.g15822"/>
</dbReference>